<evidence type="ECO:0000313" key="1">
    <source>
        <dbReference type="EMBL" id="RYR17579.1"/>
    </source>
</evidence>
<sequence>MSENNDVTLQTFRALVESADHKFARVRDVPAYGRVSQSHFFHKVFKAYTRLWKYQQENRSKLVQCGLKRWEIGEIASRIGQLYFSQYMRTSDIRFLVEAYVFYEAILSRRYFEGSEGSPRDLGVRSKELRFYARFLLVSIILNRSEMVNHLMDRFVALVDDCRSNFRETNFKEWKQVVQEIVRFTKVDKGFNIRPLRYCTTFDTHRSSLPYVARFHAKRVLKFQDALLASYHRNEVKFAELTLDTYRMIQCLEWEPSGLFYQKPTVKPSENGDSIDHSGASGIISMNLAADMTDPSMPSNPRKATLYHPSVTHLIAVMATICEELPTDSVVLLYISASGKSGHSNVSPTGNSGGSSKYSRYKGLYQDLVITAMHSRQVLHGAERGETAALFLSPLRPIFKNPSEVHSHTGSQFTFFLTAPLSAFCQMIGVSPNEADADFYNEAENILANTFSEWEIILCSSTSMDLVWAQIITDPFIRRLILRFIFCRSLLSFFCPPGESEQYIPLCLPQLPPSVSPKAEAVRSVVTHLAMHFDVTDSFHFTDI</sequence>
<dbReference type="Pfam" id="PF12070">
    <property type="entry name" value="SCAI"/>
    <property type="match status" value="2"/>
</dbReference>
<comment type="caution">
    <text evidence="1">The sequence shown here is derived from an EMBL/GenBank/DDBJ whole genome shotgun (WGS) entry which is preliminary data.</text>
</comment>
<gene>
    <name evidence="1" type="ORF">Ahy_B03g062282</name>
</gene>
<dbReference type="PANTHER" id="PTHR21243">
    <property type="entry name" value="PROTEIN SCAI"/>
    <property type="match status" value="1"/>
</dbReference>
<evidence type="ECO:0000313" key="2">
    <source>
        <dbReference type="Proteomes" id="UP000289738"/>
    </source>
</evidence>
<dbReference type="STRING" id="3818.A0A444ZTR6"/>
<dbReference type="GO" id="GO:0006351">
    <property type="term" value="P:DNA-templated transcription"/>
    <property type="evidence" value="ECO:0007669"/>
    <property type="project" value="InterPro"/>
</dbReference>
<evidence type="ECO:0008006" key="3">
    <source>
        <dbReference type="Google" id="ProtNLM"/>
    </source>
</evidence>
<proteinExistence type="predicted"/>
<accession>A0A444ZTR6</accession>
<protein>
    <recommendedName>
        <fullName evidence="3">Protein SCAI</fullName>
    </recommendedName>
</protein>
<dbReference type="EMBL" id="SDMP01000013">
    <property type="protein sequence ID" value="RYR17579.1"/>
    <property type="molecule type" value="Genomic_DNA"/>
</dbReference>
<organism evidence="1 2">
    <name type="scientific">Arachis hypogaea</name>
    <name type="common">Peanut</name>
    <dbReference type="NCBI Taxonomy" id="3818"/>
    <lineage>
        <taxon>Eukaryota</taxon>
        <taxon>Viridiplantae</taxon>
        <taxon>Streptophyta</taxon>
        <taxon>Embryophyta</taxon>
        <taxon>Tracheophyta</taxon>
        <taxon>Spermatophyta</taxon>
        <taxon>Magnoliopsida</taxon>
        <taxon>eudicotyledons</taxon>
        <taxon>Gunneridae</taxon>
        <taxon>Pentapetalae</taxon>
        <taxon>rosids</taxon>
        <taxon>fabids</taxon>
        <taxon>Fabales</taxon>
        <taxon>Fabaceae</taxon>
        <taxon>Papilionoideae</taxon>
        <taxon>50 kb inversion clade</taxon>
        <taxon>dalbergioids sensu lato</taxon>
        <taxon>Dalbergieae</taxon>
        <taxon>Pterocarpus clade</taxon>
        <taxon>Arachis</taxon>
    </lineage>
</organism>
<dbReference type="InterPro" id="IPR022709">
    <property type="entry name" value="SCAI"/>
</dbReference>
<dbReference type="AlphaFoldDB" id="A0A444ZTR6"/>
<dbReference type="GO" id="GO:0003714">
    <property type="term" value="F:transcription corepressor activity"/>
    <property type="evidence" value="ECO:0007669"/>
    <property type="project" value="InterPro"/>
</dbReference>
<name>A0A444ZTR6_ARAHY</name>
<keyword evidence="2" id="KW-1185">Reference proteome</keyword>
<reference evidence="1 2" key="1">
    <citation type="submission" date="2019-01" db="EMBL/GenBank/DDBJ databases">
        <title>Sequencing of cultivated peanut Arachis hypogaea provides insights into genome evolution and oil improvement.</title>
        <authorList>
            <person name="Chen X."/>
        </authorList>
    </citation>
    <scope>NUCLEOTIDE SEQUENCE [LARGE SCALE GENOMIC DNA]</scope>
    <source>
        <strain evidence="2">cv. Fuhuasheng</strain>
        <tissue evidence="1">Leaves</tissue>
    </source>
</reference>
<dbReference type="Proteomes" id="UP000289738">
    <property type="component" value="Chromosome B03"/>
</dbReference>